<dbReference type="AlphaFoldDB" id="A0A9D4TXA0"/>
<dbReference type="GO" id="GO:0051013">
    <property type="term" value="P:microtubule severing"/>
    <property type="evidence" value="ECO:0007669"/>
    <property type="project" value="TreeGrafter"/>
</dbReference>
<evidence type="ECO:0000256" key="1">
    <source>
        <dbReference type="SAM" id="MobiDB-lite"/>
    </source>
</evidence>
<evidence type="ECO:0000313" key="3">
    <source>
        <dbReference type="EMBL" id="KAI3437569.1"/>
    </source>
</evidence>
<reference evidence="3" key="1">
    <citation type="journal article" date="2019" name="Plant J.">
        <title>Chlorella vulgaris genome assembly and annotation reveals the molecular basis for metabolic acclimation to high light conditions.</title>
        <authorList>
            <person name="Cecchin M."/>
            <person name="Marcolungo L."/>
            <person name="Rossato M."/>
            <person name="Girolomoni L."/>
            <person name="Cosentino E."/>
            <person name="Cuine S."/>
            <person name="Li-Beisson Y."/>
            <person name="Delledonne M."/>
            <person name="Ballottari M."/>
        </authorList>
    </citation>
    <scope>NUCLEOTIDE SEQUENCE</scope>
    <source>
        <strain evidence="3">211/11P</strain>
    </source>
</reference>
<dbReference type="SUPFAM" id="SSF52540">
    <property type="entry name" value="P-loop containing nucleoside triphosphate hydrolases"/>
    <property type="match status" value="1"/>
</dbReference>
<dbReference type="Gene3D" id="1.10.8.60">
    <property type="match status" value="1"/>
</dbReference>
<name>A0A9D4TXA0_CHLVU</name>
<dbReference type="Proteomes" id="UP001055712">
    <property type="component" value="Unassembled WGS sequence"/>
</dbReference>
<gene>
    <name evidence="3" type="ORF">D9Q98_000022</name>
</gene>
<dbReference type="InterPro" id="IPR003959">
    <property type="entry name" value="ATPase_AAA_core"/>
</dbReference>
<dbReference type="PANTHER" id="PTHR23074">
    <property type="entry name" value="AAA DOMAIN-CONTAINING"/>
    <property type="match status" value="1"/>
</dbReference>
<dbReference type="InterPro" id="IPR027417">
    <property type="entry name" value="P-loop_NTPase"/>
</dbReference>
<feature type="domain" description="AAA+ ATPase" evidence="2">
    <location>
        <begin position="328"/>
        <end position="471"/>
    </location>
</feature>
<dbReference type="Pfam" id="PF00004">
    <property type="entry name" value="AAA"/>
    <property type="match status" value="1"/>
</dbReference>
<protein>
    <recommendedName>
        <fullName evidence="2">AAA+ ATPase domain-containing protein</fullName>
    </recommendedName>
</protein>
<dbReference type="GO" id="GO:0015630">
    <property type="term" value="C:microtubule cytoskeleton"/>
    <property type="evidence" value="ECO:0007669"/>
    <property type="project" value="TreeGrafter"/>
</dbReference>
<dbReference type="GO" id="GO:0016887">
    <property type="term" value="F:ATP hydrolysis activity"/>
    <property type="evidence" value="ECO:0007669"/>
    <property type="project" value="InterPro"/>
</dbReference>
<dbReference type="GO" id="GO:0005524">
    <property type="term" value="F:ATP binding"/>
    <property type="evidence" value="ECO:0007669"/>
    <property type="project" value="InterPro"/>
</dbReference>
<dbReference type="EMBL" id="SIDB01000001">
    <property type="protein sequence ID" value="KAI3437569.1"/>
    <property type="molecule type" value="Genomic_DNA"/>
</dbReference>
<dbReference type="InterPro" id="IPR050304">
    <property type="entry name" value="MT-severing_AAA_ATPase"/>
</dbReference>
<dbReference type="Gene3D" id="3.40.50.300">
    <property type="entry name" value="P-loop containing nucleotide triphosphate hydrolases"/>
    <property type="match status" value="1"/>
</dbReference>
<dbReference type="Pfam" id="PF17862">
    <property type="entry name" value="AAA_lid_3"/>
    <property type="match status" value="1"/>
</dbReference>
<dbReference type="PANTHER" id="PTHR23074:SF19">
    <property type="entry name" value="KATANIN P60 ATPASE-CONTAINING SUBUNIT A1"/>
    <property type="match status" value="1"/>
</dbReference>
<feature type="region of interest" description="Disordered" evidence="1">
    <location>
        <begin position="197"/>
        <end position="225"/>
    </location>
</feature>
<feature type="region of interest" description="Disordered" evidence="1">
    <location>
        <begin position="108"/>
        <end position="131"/>
    </location>
</feature>
<sequence length="590" mass="63884">MADHTLLTAHSQLELARSLACSGDFAACREAYARVEEHLRTVVAGVLDAESRLSWVHCLRQLDEEQQLTIAWQQECEQLAAWADKQDLSCPPGARSTRGGAISASRSVTHHYPVGPEPSTPTQQAAPPMAPVAHPAPAAFSIDPRSFELEQLAPRQQRAAAGNRVALQAGRDPEVWEAPPESSCSALPLPWARSRHDRSQAAVERQHHHRHSTQPPVGRGAAATTATKAVFADVKPRVNTGAKRASAAAAAGDGGEQYKGAIQQLLARYSGPDQELIQQLVRDMLQEAPSVSFEDIAGLDAAKQVLQEDVCLPLAMPDLYAKVSLLRPLKGVLLFGPPGTGKTMLAKAVAAAGSTAERRINFISVVPSSLASKYRGEAEKLVRFLFEIARAVAPCVVFFDEIDSLVSVRGSSNEHEASRRAKTELLTQIDGMHGSSGAPHVLVLAATNHPDDLDEAMRRRLEKRIYIPLPGLADRQQLIRLLLRGTQVAADVDLGQVAQRLEGFSGDDIKNVLGDAADNVVRRVRRSRCIGQHSTAAQVATAEHETLRILEAGSGIEWRDLDGAIQRRNPSCSLEDVQRHVSWAKTYGCT</sequence>
<feature type="compositionally biased region" description="Low complexity" evidence="1">
    <location>
        <begin position="120"/>
        <end position="131"/>
    </location>
</feature>
<organism evidence="3 4">
    <name type="scientific">Chlorella vulgaris</name>
    <name type="common">Green alga</name>
    <dbReference type="NCBI Taxonomy" id="3077"/>
    <lineage>
        <taxon>Eukaryota</taxon>
        <taxon>Viridiplantae</taxon>
        <taxon>Chlorophyta</taxon>
        <taxon>core chlorophytes</taxon>
        <taxon>Trebouxiophyceae</taxon>
        <taxon>Chlorellales</taxon>
        <taxon>Chlorellaceae</taxon>
        <taxon>Chlorella clade</taxon>
        <taxon>Chlorella</taxon>
    </lineage>
</organism>
<reference evidence="3" key="2">
    <citation type="submission" date="2020-11" db="EMBL/GenBank/DDBJ databases">
        <authorList>
            <person name="Cecchin M."/>
            <person name="Marcolungo L."/>
            <person name="Rossato M."/>
            <person name="Girolomoni L."/>
            <person name="Cosentino E."/>
            <person name="Cuine S."/>
            <person name="Li-Beisson Y."/>
            <person name="Delledonne M."/>
            <person name="Ballottari M."/>
        </authorList>
    </citation>
    <scope>NUCLEOTIDE SEQUENCE</scope>
    <source>
        <strain evidence="3">211/11P</strain>
        <tissue evidence="3">Whole cell</tissue>
    </source>
</reference>
<proteinExistence type="predicted"/>
<evidence type="ECO:0000259" key="2">
    <source>
        <dbReference type="SMART" id="SM00382"/>
    </source>
</evidence>
<dbReference type="InterPro" id="IPR003593">
    <property type="entry name" value="AAA+_ATPase"/>
</dbReference>
<accession>A0A9D4TXA0</accession>
<dbReference type="OrthoDB" id="191529at2759"/>
<dbReference type="FunFam" id="3.40.50.300:FF:000159">
    <property type="entry name" value="Katanin p60 ATPase-containing subunit A1"/>
    <property type="match status" value="1"/>
</dbReference>
<evidence type="ECO:0000313" key="4">
    <source>
        <dbReference type="Proteomes" id="UP001055712"/>
    </source>
</evidence>
<comment type="caution">
    <text evidence="3">The sequence shown here is derived from an EMBL/GenBank/DDBJ whole genome shotgun (WGS) entry which is preliminary data.</text>
</comment>
<keyword evidence="4" id="KW-1185">Reference proteome</keyword>
<dbReference type="SMART" id="SM00382">
    <property type="entry name" value="AAA"/>
    <property type="match status" value="1"/>
</dbReference>
<dbReference type="InterPro" id="IPR041569">
    <property type="entry name" value="AAA_lid_3"/>
</dbReference>